<feature type="domain" description="DUF4190" evidence="3">
    <location>
        <begin position="121"/>
        <end position="188"/>
    </location>
</feature>
<keyword evidence="2" id="KW-0812">Transmembrane</keyword>
<reference evidence="4" key="2">
    <citation type="submission" date="2020-09" db="EMBL/GenBank/DDBJ databases">
        <authorList>
            <person name="Sun Q."/>
            <person name="Ohkuma M."/>
        </authorList>
    </citation>
    <scope>NUCLEOTIDE SEQUENCE</scope>
    <source>
        <strain evidence="4">JCM 4122</strain>
    </source>
</reference>
<protein>
    <recommendedName>
        <fullName evidence="3">DUF4190 domain-containing protein</fullName>
    </recommendedName>
</protein>
<dbReference type="EMBL" id="BNBE01000001">
    <property type="protein sequence ID" value="GHF83189.1"/>
    <property type="molecule type" value="Genomic_DNA"/>
</dbReference>
<evidence type="ECO:0000256" key="2">
    <source>
        <dbReference type="SAM" id="Phobius"/>
    </source>
</evidence>
<evidence type="ECO:0000313" key="5">
    <source>
        <dbReference type="Proteomes" id="UP000632849"/>
    </source>
</evidence>
<proteinExistence type="predicted"/>
<reference evidence="4" key="1">
    <citation type="journal article" date="2014" name="Int. J. Syst. Evol. Microbiol.">
        <title>Complete genome sequence of Corynebacterium casei LMG S-19264T (=DSM 44701T), isolated from a smear-ripened cheese.</title>
        <authorList>
            <consortium name="US DOE Joint Genome Institute (JGI-PGF)"/>
            <person name="Walter F."/>
            <person name="Albersmeier A."/>
            <person name="Kalinowski J."/>
            <person name="Ruckert C."/>
        </authorList>
    </citation>
    <scope>NUCLEOTIDE SEQUENCE</scope>
    <source>
        <strain evidence="4">JCM 4122</strain>
    </source>
</reference>
<organism evidence="4 5">
    <name type="scientific">Streptomyces filamentosus</name>
    <name type="common">Streptomyces roseosporus</name>
    <dbReference type="NCBI Taxonomy" id="67294"/>
    <lineage>
        <taxon>Bacteria</taxon>
        <taxon>Bacillati</taxon>
        <taxon>Actinomycetota</taxon>
        <taxon>Actinomycetes</taxon>
        <taxon>Kitasatosporales</taxon>
        <taxon>Streptomycetaceae</taxon>
        <taxon>Streptomyces</taxon>
    </lineage>
</organism>
<feature type="transmembrane region" description="Helical" evidence="2">
    <location>
        <begin position="136"/>
        <end position="157"/>
    </location>
</feature>
<dbReference type="AlphaFoldDB" id="A0A919BCH3"/>
<evidence type="ECO:0000256" key="1">
    <source>
        <dbReference type="SAM" id="MobiDB-lite"/>
    </source>
</evidence>
<accession>A0A919BCH3</accession>
<comment type="caution">
    <text evidence="4">The sequence shown here is derived from an EMBL/GenBank/DDBJ whole genome shotgun (WGS) entry which is preliminary data.</text>
</comment>
<dbReference type="Pfam" id="PF13828">
    <property type="entry name" value="DUF4190"/>
    <property type="match status" value="1"/>
</dbReference>
<feature type="transmembrane region" description="Helical" evidence="2">
    <location>
        <begin position="169"/>
        <end position="198"/>
    </location>
</feature>
<sequence length="222" mass="22597">MSDTADQPPQDRGATDPWAPPERRSEPLDLGKRPAADPSVHDQRTVTSIPVGDPAGTELPPPPVAPGGPSAYGAPTPPPAYGYPPAGPPAYGYPAPGPSAYGYPPAHPSPYGPLPGQNNGMGTAGMVLGIVGTCLFWFYGVPAIVLGVLGLIFGIVGRRRANRGEASNGGVATAGIVLGSVAIALGVAMIAFVVWAFATFAEYEENERDVTSTVLVADAGGR</sequence>
<keyword evidence="2" id="KW-1133">Transmembrane helix</keyword>
<feature type="compositionally biased region" description="Basic and acidic residues" evidence="1">
    <location>
        <begin position="21"/>
        <end position="44"/>
    </location>
</feature>
<feature type="region of interest" description="Disordered" evidence="1">
    <location>
        <begin position="1"/>
        <end position="73"/>
    </location>
</feature>
<dbReference type="RefSeq" id="WP_190040872.1">
    <property type="nucleotide sequence ID" value="NZ_BNBE01000001.1"/>
</dbReference>
<keyword evidence="5" id="KW-1185">Reference proteome</keyword>
<name>A0A919BCH3_STRFL</name>
<gene>
    <name evidence="4" type="ORF">GCM10017667_08990</name>
</gene>
<dbReference type="Proteomes" id="UP000632849">
    <property type="component" value="Unassembled WGS sequence"/>
</dbReference>
<dbReference type="InterPro" id="IPR025241">
    <property type="entry name" value="DUF4190"/>
</dbReference>
<evidence type="ECO:0000313" key="4">
    <source>
        <dbReference type="EMBL" id="GHF83189.1"/>
    </source>
</evidence>
<evidence type="ECO:0000259" key="3">
    <source>
        <dbReference type="Pfam" id="PF13828"/>
    </source>
</evidence>
<keyword evidence="2" id="KW-0472">Membrane</keyword>